<gene>
    <name evidence="2" type="ORF">BJX63DRAFT_427463</name>
</gene>
<keyword evidence="3" id="KW-1185">Reference proteome</keyword>
<keyword evidence="1" id="KW-0812">Transmembrane</keyword>
<comment type="caution">
    <text evidence="2">The sequence shown here is derived from an EMBL/GenBank/DDBJ whole genome shotgun (WGS) entry which is preliminary data.</text>
</comment>
<feature type="transmembrane region" description="Helical" evidence="1">
    <location>
        <begin position="12"/>
        <end position="34"/>
    </location>
</feature>
<keyword evidence="1" id="KW-1133">Transmembrane helix</keyword>
<organism evidence="2 3">
    <name type="scientific">Aspergillus granulosus</name>
    <dbReference type="NCBI Taxonomy" id="176169"/>
    <lineage>
        <taxon>Eukaryota</taxon>
        <taxon>Fungi</taxon>
        <taxon>Dikarya</taxon>
        <taxon>Ascomycota</taxon>
        <taxon>Pezizomycotina</taxon>
        <taxon>Eurotiomycetes</taxon>
        <taxon>Eurotiomycetidae</taxon>
        <taxon>Eurotiales</taxon>
        <taxon>Aspergillaceae</taxon>
        <taxon>Aspergillus</taxon>
        <taxon>Aspergillus subgen. Nidulantes</taxon>
    </lineage>
</organism>
<evidence type="ECO:0000313" key="2">
    <source>
        <dbReference type="EMBL" id="KAL2822118.1"/>
    </source>
</evidence>
<feature type="transmembrane region" description="Helical" evidence="1">
    <location>
        <begin position="108"/>
        <end position="126"/>
    </location>
</feature>
<sequence length="144" mass="15613">MYSITALAALRMGIGASLLCLPKLVITHIFPFLLPYTGPVAVATRMLGCRDIALAALFYTRRTANEHDDSRQSALLKQALEAGIIADSLDVVGYVWCYGEGMLTLEGLPYLIVPAVGLLGLGLYNFKRVDAGLQELTSARVIRQ</sequence>
<dbReference type="Proteomes" id="UP001610334">
    <property type="component" value="Unassembled WGS sequence"/>
</dbReference>
<accession>A0ABR4I5H7</accession>
<protein>
    <submittedName>
        <fullName evidence="2">Uncharacterized protein</fullName>
    </submittedName>
</protein>
<keyword evidence="1" id="KW-0472">Membrane</keyword>
<evidence type="ECO:0000313" key="3">
    <source>
        <dbReference type="Proteomes" id="UP001610334"/>
    </source>
</evidence>
<reference evidence="2 3" key="1">
    <citation type="submission" date="2024-07" db="EMBL/GenBank/DDBJ databases">
        <title>Section-level genome sequencing and comparative genomics of Aspergillus sections Usti and Cavernicolus.</title>
        <authorList>
            <consortium name="Lawrence Berkeley National Laboratory"/>
            <person name="Nybo J.L."/>
            <person name="Vesth T.C."/>
            <person name="Theobald S."/>
            <person name="Frisvad J.C."/>
            <person name="Larsen T.O."/>
            <person name="Kjaerboelling I."/>
            <person name="Rothschild-Mancinelli K."/>
            <person name="Lyhne E.K."/>
            <person name="Kogle M.E."/>
            <person name="Barry K."/>
            <person name="Clum A."/>
            <person name="Na H."/>
            <person name="Ledsgaard L."/>
            <person name="Lin J."/>
            <person name="Lipzen A."/>
            <person name="Kuo A."/>
            <person name="Riley R."/>
            <person name="Mondo S."/>
            <person name="Labutti K."/>
            <person name="Haridas S."/>
            <person name="Pangalinan J."/>
            <person name="Salamov A.A."/>
            <person name="Simmons B.A."/>
            <person name="Magnuson J.K."/>
            <person name="Chen J."/>
            <person name="Drula E."/>
            <person name="Henrissat B."/>
            <person name="Wiebenga A."/>
            <person name="Lubbers R.J."/>
            <person name="Gomes A.C."/>
            <person name="Makela M.R."/>
            <person name="Stajich J."/>
            <person name="Grigoriev I.V."/>
            <person name="Mortensen U.H."/>
            <person name="De Vries R.P."/>
            <person name="Baker S.E."/>
            <person name="Andersen M.R."/>
        </authorList>
    </citation>
    <scope>NUCLEOTIDE SEQUENCE [LARGE SCALE GENOMIC DNA]</scope>
    <source>
        <strain evidence="2 3">CBS 588.65</strain>
    </source>
</reference>
<proteinExistence type="predicted"/>
<dbReference type="EMBL" id="JBFXLT010000003">
    <property type="protein sequence ID" value="KAL2822118.1"/>
    <property type="molecule type" value="Genomic_DNA"/>
</dbReference>
<name>A0ABR4I5H7_9EURO</name>
<evidence type="ECO:0000256" key="1">
    <source>
        <dbReference type="SAM" id="Phobius"/>
    </source>
</evidence>